<dbReference type="RefSeq" id="WP_073381621.1">
    <property type="nucleotide sequence ID" value="NZ_FQZK01000017.1"/>
</dbReference>
<sequence length="189" mass="20205">MENLRIAVILGANRNGRTGPAVSRWFVDLVRSRPDLDVDVLDVADLPLTERHGHGHGAPVADFGPRVAAADGFVVVTPEYNHGYPGPLKSAIDSARGEWFGKAAGFVSYGGMSGGLRAIEQLRTVFSELHVATIRDTVSLHNASALFGEDGLPRPEMAGAGAAAGLLLDELAWWALALREARRSRPYPV</sequence>
<dbReference type="InterPro" id="IPR005025">
    <property type="entry name" value="FMN_Rdtase-like_dom"/>
</dbReference>
<dbReference type="PANTHER" id="PTHR30543">
    <property type="entry name" value="CHROMATE REDUCTASE"/>
    <property type="match status" value="1"/>
</dbReference>
<name>A0A1M6RCG7_9ACTN</name>
<dbReference type="Pfam" id="PF03358">
    <property type="entry name" value="FMN_red"/>
    <property type="match status" value="1"/>
</dbReference>
<protein>
    <submittedName>
        <fullName evidence="2">NAD(P)H-dependent FMN reductase</fullName>
    </submittedName>
</protein>
<keyword evidence="3" id="KW-1185">Reference proteome</keyword>
<dbReference type="OrthoDB" id="9812295at2"/>
<proteinExistence type="predicted"/>
<feature type="domain" description="NADPH-dependent FMN reductase-like" evidence="1">
    <location>
        <begin position="5"/>
        <end position="143"/>
    </location>
</feature>
<gene>
    <name evidence="2" type="ORF">SAMN05421803_11746</name>
</gene>
<dbReference type="InterPro" id="IPR050712">
    <property type="entry name" value="NAD(P)H-dep_reductase"/>
</dbReference>
<dbReference type="STRING" id="758803.SAMN05421803_11746"/>
<reference evidence="2 3" key="1">
    <citation type="submission" date="2016-11" db="EMBL/GenBank/DDBJ databases">
        <authorList>
            <person name="Jaros S."/>
            <person name="Januszkiewicz K."/>
            <person name="Wedrychowicz H."/>
        </authorList>
    </citation>
    <scope>NUCLEOTIDE SEQUENCE [LARGE SCALE GENOMIC DNA]</scope>
    <source>
        <strain evidence="2 3">CGMCC 4.5723</strain>
    </source>
</reference>
<dbReference type="PANTHER" id="PTHR30543:SF21">
    <property type="entry name" value="NAD(P)H-DEPENDENT FMN REDUCTASE LOT6"/>
    <property type="match status" value="1"/>
</dbReference>
<evidence type="ECO:0000259" key="1">
    <source>
        <dbReference type="Pfam" id="PF03358"/>
    </source>
</evidence>
<dbReference type="GO" id="GO:0005829">
    <property type="term" value="C:cytosol"/>
    <property type="evidence" value="ECO:0007669"/>
    <property type="project" value="TreeGrafter"/>
</dbReference>
<dbReference type="InterPro" id="IPR029039">
    <property type="entry name" value="Flavoprotein-like_sf"/>
</dbReference>
<organism evidence="2 3">
    <name type="scientific">Nocardiopsis flavescens</name>
    <dbReference type="NCBI Taxonomy" id="758803"/>
    <lineage>
        <taxon>Bacteria</taxon>
        <taxon>Bacillati</taxon>
        <taxon>Actinomycetota</taxon>
        <taxon>Actinomycetes</taxon>
        <taxon>Streptosporangiales</taxon>
        <taxon>Nocardiopsidaceae</taxon>
        <taxon>Nocardiopsis</taxon>
    </lineage>
</organism>
<dbReference type="GO" id="GO:0010181">
    <property type="term" value="F:FMN binding"/>
    <property type="evidence" value="ECO:0007669"/>
    <property type="project" value="TreeGrafter"/>
</dbReference>
<dbReference type="AlphaFoldDB" id="A0A1M6RCG7"/>
<evidence type="ECO:0000313" key="3">
    <source>
        <dbReference type="Proteomes" id="UP000184452"/>
    </source>
</evidence>
<accession>A0A1M6RCG7</accession>
<dbReference type="GO" id="GO:0016491">
    <property type="term" value="F:oxidoreductase activity"/>
    <property type="evidence" value="ECO:0007669"/>
    <property type="project" value="InterPro"/>
</dbReference>
<evidence type="ECO:0000313" key="2">
    <source>
        <dbReference type="EMBL" id="SHK30126.1"/>
    </source>
</evidence>
<dbReference type="EMBL" id="FQZK01000017">
    <property type="protein sequence ID" value="SHK30126.1"/>
    <property type="molecule type" value="Genomic_DNA"/>
</dbReference>
<dbReference type="Gene3D" id="3.40.50.360">
    <property type="match status" value="1"/>
</dbReference>
<dbReference type="Proteomes" id="UP000184452">
    <property type="component" value="Unassembled WGS sequence"/>
</dbReference>
<dbReference type="SUPFAM" id="SSF52218">
    <property type="entry name" value="Flavoproteins"/>
    <property type="match status" value="1"/>
</dbReference>